<evidence type="ECO:0000313" key="2">
    <source>
        <dbReference type="Proteomes" id="UP000239907"/>
    </source>
</evidence>
<dbReference type="EMBL" id="MQWA01000001">
    <property type="protein sequence ID" value="PQJ28282.1"/>
    <property type="molecule type" value="Genomic_DNA"/>
</dbReference>
<protein>
    <submittedName>
        <fullName evidence="1">Uncharacterized protein</fullName>
    </submittedName>
</protein>
<sequence>MSALVDLADIFFYAKMIAMKCLFLFFMLVVVSAATPSRVTWDSEVFLGVSDVQYAVMRTHHDTLGSYYADESKTYFDEYSLESGKRIASTLLKTHRVSIDVDDSSNVTVTNTPENKELKLAEIWTKYNVSLAPKAMPEWGSRLQWGIQGIRLDDSAEVTPIYSAELKEKYDLEQHKLESDELLGIISQIVVEKGAVFLTLAIDYSNGGDDGGGMSSKVVYIPAAKAKRLLDWTLKEEIYLQAGKFETKEDAQAFAKNLTQVSELNKIYYPNIKIWSKPGTSDNLVYLVVLGNAKAQIQNDRVEKLNQTLKVHLVPVSSEPLLDRFPLENE</sequence>
<gene>
    <name evidence="1" type="ORF">BSZ32_07015</name>
</gene>
<comment type="caution">
    <text evidence="1">The sequence shown here is derived from an EMBL/GenBank/DDBJ whole genome shotgun (WGS) entry which is preliminary data.</text>
</comment>
<accession>A0A2S7U1S0</accession>
<proteinExistence type="predicted"/>
<dbReference type="RefSeq" id="WP_105042785.1">
    <property type="nucleotide sequence ID" value="NZ_MQWA01000001.1"/>
</dbReference>
<evidence type="ECO:0000313" key="1">
    <source>
        <dbReference type="EMBL" id="PQJ28282.1"/>
    </source>
</evidence>
<dbReference type="Proteomes" id="UP000239907">
    <property type="component" value="Unassembled WGS sequence"/>
</dbReference>
<reference evidence="1 2" key="1">
    <citation type="submission" date="2016-12" db="EMBL/GenBank/DDBJ databases">
        <title>Study of bacterial adaptation to deep sea.</title>
        <authorList>
            <person name="Song J."/>
            <person name="Yoshizawa S."/>
            <person name="Kogure K."/>
        </authorList>
    </citation>
    <scope>NUCLEOTIDE SEQUENCE [LARGE SCALE GENOMIC DNA]</scope>
    <source>
        <strain evidence="1 2">SAORIC-165</strain>
    </source>
</reference>
<dbReference type="AlphaFoldDB" id="A0A2S7U1S0"/>
<keyword evidence="2" id="KW-1185">Reference proteome</keyword>
<name>A0A2S7U1S0_9BACT</name>
<organism evidence="1 2">
    <name type="scientific">Rubritalea profundi</name>
    <dbReference type="NCBI Taxonomy" id="1658618"/>
    <lineage>
        <taxon>Bacteria</taxon>
        <taxon>Pseudomonadati</taxon>
        <taxon>Verrucomicrobiota</taxon>
        <taxon>Verrucomicrobiia</taxon>
        <taxon>Verrucomicrobiales</taxon>
        <taxon>Rubritaleaceae</taxon>
        <taxon>Rubritalea</taxon>
    </lineage>
</organism>